<proteinExistence type="predicted"/>
<dbReference type="Pfam" id="PF09501">
    <property type="entry name" value="Bac_small_YrzI"/>
    <property type="match status" value="1"/>
</dbReference>
<protein>
    <submittedName>
        <fullName evidence="1">YrzI family protein</fullName>
    </submittedName>
</protein>
<dbReference type="Proteomes" id="UP000233375">
    <property type="component" value="Unassembled WGS sequence"/>
</dbReference>
<dbReference type="EMBL" id="PISE01000013">
    <property type="protein sequence ID" value="PKG24478.1"/>
    <property type="molecule type" value="Genomic_DNA"/>
</dbReference>
<name>A0A2N0Z4Q7_9BACI</name>
<dbReference type="OrthoDB" id="2974285at2"/>
<reference evidence="1 2" key="1">
    <citation type="journal article" date="2003" name="Int. J. Syst. Evol. Microbiol.">
        <title>Bacillus nealsonii sp. nov., isolated from a spacecraft-assembly facility, whose spores are gamma-radiation resistant.</title>
        <authorList>
            <person name="Venkateswaran K."/>
            <person name="Kempf M."/>
            <person name="Chen F."/>
            <person name="Satomi M."/>
            <person name="Nicholson W."/>
            <person name="Kern R."/>
        </authorList>
    </citation>
    <scope>NUCLEOTIDE SEQUENCE [LARGE SCALE GENOMIC DNA]</scope>
    <source>
        <strain evidence="1 2">FO-92</strain>
    </source>
</reference>
<sequence length="48" mass="5770">MTLNLLFFTIIIKKYEKTSEEINHEQEINRIMDEHNRRNILIGGSPRI</sequence>
<comment type="caution">
    <text evidence="1">The sequence shown here is derived from an EMBL/GenBank/DDBJ whole genome shotgun (WGS) entry which is preliminary data.</text>
</comment>
<evidence type="ECO:0000313" key="2">
    <source>
        <dbReference type="Proteomes" id="UP000233375"/>
    </source>
</evidence>
<organism evidence="1 2">
    <name type="scientific">Niallia nealsonii</name>
    <dbReference type="NCBI Taxonomy" id="115979"/>
    <lineage>
        <taxon>Bacteria</taxon>
        <taxon>Bacillati</taxon>
        <taxon>Bacillota</taxon>
        <taxon>Bacilli</taxon>
        <taxon>Bacillales</taxon>
        <taxon>Bacillaceae</taxon>
        <taxon>Niallia</taxon>
    </lineage>
</organism>
<dbReference type="InterPro" id="IPR012655">
    <property type="entry name" value="YrzI"/>
</dbReference>
<accession>A0A2N0Z4Q7</accession>
<dbReference type="RefSeq" id="WP_101176416.1">
    <property type="nucleotide sequence ID" value="NZ_PISE01000013.1"/>
</dbReference>
<dbReference type="AlphaFoldDB" id="A0A2N0Z4Q7"/>
<keyword evidence="2" id="KW-1185">Reference proteome</keyword>
<gene>
    <name evidence="1" type="ORF">CWS01_06650</name>
</gene>
<evidence type="ECO:0000313" key="1">
    <source>
        <dbReference type="EMBL" id="PKG24478.1"/>
    </source>
</evidence>